<evidence type="ECO:0000313" key="3">
    <source>
        <dbReference type="Proteomes" id="UP000269499"/>
    </source>
</evidence>
<dbReference type="InterPro" id="IPR036866">
    <property type="entry name" value="RibonucZ/Hydroxyglut_hydro"/>
</dbReference>
<dbReference type="PANTHER" id="PTHR13754">
    <property type="entry name" value="METALLO-BETA-LACTAMASE SUPERFAMILY PROTEIN"/>
    <property type="match status" value="1"/>
</dbReference>
<dbReference type="Pfam" id="PF00753">
    <property type="entry name" value="Lactamase_B"/>
    <property type="match status" value="1"/>
</dbReference>
<evidence type="ECO:0000259" key="1">
    <source>
        <dbReference type="SMART" id="SM00849"/>
    </source>
</evidence>
<dbReference type="SMART" id="SM00849">
    <property type="entry name" value="Lactamase_B"/>
    <property type="match status" value="1"/>
</dbReference>
<feature type="domain" description="Metallo-beta-lactamase" evidence="1">
    <location>
        <begin position="4"/>
        <end position="212"/>
    </location>
</feature>
<dbReference type="CDD" id="cd07713">
    <property type="entry name" value="DHPS-like_MBL-fold"/>
    <property type="match status" value="1"/>
</dbReference>
<dbReference type="SUPFAM" id="SSF56281">
    <property type="entry name" value="Metallo-hydrolase/oxidoreductase"/>
    <property type="match status" value="1"/>
</dbReference>
<dbReference type="Gene3D" id="3.60.15.10">
    <property type="entry name" value="Ribonuclease Z/Hydroxyacylglutathione hydrolase-like"/>
    <property type="match status" value="1"/>
</dbReference>
<gene>
    <name evidence="2" type="ORF">DRJ26_00445</name>
</gene>
<dbReference type="InterPro" id="IPR052926">
    <property type="entry name" value="Metallo-beta-lactamase_dom"/>
</dbReference>
<name>A0A497F9L2_9CREN</name>
<dbReference type="EMBL" id="QMRA01000003">
    <property type="protein sequence ID" value="RLE55758.1"/>
    <property type="molecule type" value="Genomic_DNA"/>
</dbReference>
<accession>A0A497F9L2</accession>
<dbReference type="Proteomes" id="UP000269499">
    <property type="component" value="Unassembled WGS sequence"/>
</dbReference>
<sequence length="263" mass="28564">MPALSDIGRIDSLRVVILVDNRRVSSEVLSTWGLSIYIDTGVAKILFDTDSSWNILKYNAEVLGVPLEDLDFIFISHWHGDHSGGLSGLISHVKRFGRNVEVVVPSKPLFGGEFFIVARRPVKLCDGVVTTGVLGWFVREHSLIVNVDGCGPVVFVGCAHPGIPSILRRAADVTGSTTIYGVVGGYHIDAEEANRVADVLERFNVRIVAPCHCISNSAINVLSELLGERSVRTFTGKCILIGNDFHEPSSTSNIDAGGCYIRF</sequence>
<proteinExistence type="predicted"/>
<organism evidence="2 3">
    <name type="scientific">Thermoproteota archaeon</name>
    <dbReference type="NCBI Taxonomy" id="2056631"/>
    <lineage>
        <taxon>Archaea</taxon>
        <taxon>Thermoproteota</taxon>
    </lineage>
</organism>
<evidence type="ECO:0000313" key="2">
    <source>
        <dbReference type="EMBL" id="RLE55758.1"/>
    </source>
</evidence>
<dbReference type="GO" id="GO:0016740">
    <property type="term" value="F:transferase activity"/>
    <property type="evidence" value="ECO:0007669"/>
    <property type="project" value="TreeGrafter"/>
</dbReference>
<reference evidence="2 3" key="1">
    <citation type="submission" date="2018-06" db="EMBL/GenBank/DDBJ databases">
        <title>Extensive metabolic versatility and redundancy in microbially diverse, dynamic hydrothermal sediments.</title>
        <authorList>
            <person name="Dombrowski N."/>
            <person name="Teske A."/>
            <person name="Baker B.J."/>
        </authorList>
    </citation>
    <scope>NUCLEOTIDE SEQUENCE [LARGE SCALE GENOMIC DNA]</scope>
    <source>
        <strain evidence="2">B20_G2</strain>
    </source>
</reference>
<comment type="caution">
    <text evidence="2">The sequence shown here is derived from an EMBL/GenBank/DDBJ whole genome shotgun (WGS) entry which is preliminary data.</text>
</comment>
<protein>
    <recommendedName>
        <fullName evidence="1">Metallo-beta-lactamase domain-containing protein</fullName>
    </recommendedName>
</protein>
<dbReference type="InterPro" id="IPR001279">
    <property type="entry name" value="Metallo-B-lactamas"/>
</dbReference>
<dbReference type="InterPro" id="IPR041712">
    <property type="entry name" value="DHPS-like_MBL-fold"/>
</dbReference>
<dbReference type="PANTHER" id="PTHR13754:SF13">
    <property type="entry name" value="METALLO-BETA-LACTAMASE SUPERFAMILY PROTEIN (AFU_ORTHOLOGUE AFUA_3G07630)"/>
    <property type="match status" value="1"/>
</dbReference>
<dbReference type="AlphaFoldDB" id="A0A497F9L2"/>